<dbReference type="NCBIfam" id="NF003229">
    <property type="entry name" value="PRK04195.1-5"/>
    <property type="match status" value="1"/>
</dbReference>
<dbReference type="PATRIC" id="fig|43687.5.peg.2206"/>
<dbReference type="Gene3D" id="3.40.50.300">
    <property type="entry name" value="P-loop containing nucleotide triphosphate hydrolases"/>
    <property type="match status" value="1"/>
</dbReference>
<evidence type="ECO:0000313" key="17">
    <source>
        <dbReference type="Proteomes" id="UP000056255"/>
    </source>
</evidence>
<dbReference type="CDD" id="cd18140">
    <property type="entry name" value="HLD_clamp_RFC"/>
    <property type="match status" value="1"/>
</dbReference>
<name>A0A088E917_9CREN</name>
<dbReference type="CDD" id="cd00009">
    <property type="entry name" value="AAA"/>
    <property type="match status" value="1"/>
</dbReference>
<reference evidence="15 17" key="3">
    <citation type="submission" date="2015-07" db="EMBL/GenBank/DDBJ databases">
        <title>Physiological, transcriptional responses and genome re-sequencing of acid resistant extremely thermoacidophilic Metallosphaera sedula SARC-M1.</title>
        <authorList>
            <person name="Ai C."/>
            <person name="McCarthy S."/>
            <person name="Eckrich V."/>
            <person name="Rudrappa D."/>
            <person name="Qiu G."/>
            <person name="Blum P."/>
        </authorList>
    </citation>
    <scope>NUCLEOTIDE SEQUENCE [LARGE SCALE GENOMIC DNA]</scope>
    <source>
        <strain evidence="15 17">SARC-M1</strain>
    </source>
</reference>
<dbReference type="PANTHER" id="PTHR23389">
    <property type="entry name" value="CHROMOSOME TRANSMISSION FIDELITY FACTOR 18"/>
    <property type="match status" value="1"/>
</dbReference>
<dbReference type="OrthoDB" id="8658at2157"/>
<evidence type="ECO:0000313" key="20">
    <source>
        <dbReference type="Proteomes" id="UP000062475"/>
    </source>
</evidence>
<evidence type="ECO:0000313" key="16">
    <source>
        <dbReference type="Proteomes" id="UP000029084"/>
    </source>
</evidence>
<comment type="function">
    <text evidence="7">Part of the RFC clamp loader complex which loads the PCNA sliding clamp onto DNA.</text>
</comment>
<dbReference type="GO" id="GO:0003689">
    <property type="term" value="F:DNA clamp loader activity"/>
    <property type="evidence" value="ECO:0007669"/>
    <property type="project" value="UniProtKB-UniRule"/>
</dbReference>
<dbReference type="InterPro" id="IPR047854">
    <property type="entry name" value="RFC_lid"/>
</dbReference>
<evidence type="ECO:0000313" key="19">
    <source>
        <dbReference type="Proteomes" id="UP000062398"/>
    </source>
</evidence>
<evidence type="ECO:0000313" key="14">
    <source>
        <dbReference type="EMBL" id="AKV81722.1"/>
    </source>
</evidence>
<protein>
    <recommendedName>
        <fullName evidence="2 7">Replication factor C large subunit</fullName>
        <shortName evidence="7">RFC large subunit</shortName>
    </recommendedName>
    <alternativeName>
        <fullName evidence="6 7">Clamp loader large subunit</fullName>
    </alternativeName>
</protein>
<dbReference type="Proteomes" id="UP000056255">
    <property type="component" value="Chromosome"/>
</dbReference>
<comment type="subunit">
    <text evidence="7">Heteromultimer composed of small subunits (RfcS) and large subunits (RfcL).</text>
</comment>
<dbReference type="Proteomes" id="UP000062398">
    <property type="component" value="Chromosome"/>
</dbReference>
<dbReference type="EMBL" id="CP012174">
    <property type="protein sequence ID" value="AKV79477.1"/>
    <property type="molecule type" value="Genomic_DNA"/>
</dbReference>
<dbReference type="EMBL" id="CP012172">
    <property type="protein sequence ID" value="AKV74989.1"/>
    <property type="molecule type" value="Genomic_DNA"/>
</dbReference>
<evidence type="ECO:0000256" key="6">
    <source>
        <dbReference type="ARBA" id="ARBA00032141"/>
    </source>
</evidence>
<dbReference type="EMBL" id="CP012176">
    <property type="protein sequence ID" value="AKV83954.1"/>
    <property type="molecule type" value="Genomic_DNA"/>
</dbReference>
<dbReference type="SMART" id="SM00382">
    <property type="entry name" value="AAA"/>
    <property type="match status" value="1"/>
</dbReference>
<dbReference type="Proteomes" id="UP000029084">
    <property type="component" value="Chromosome"/>
</dbReference>
<dbReference type="HAMAP" id="MF_01508">
    <property type="entry name" value="RfcL"/>
    <property type="match status" value="1"/>
</dbReference>
<dbReference type="Proteomes" id="UP000061362">
    <property type="component" value="Chromosome"/>
</dbReference>
<dbReference type="EMBL" id="CP012175">
    <property type="protein sequence ID" value="AKV81722.1"/>
    <property type="molecule type" value="Genomic_DNA"/>
</dbReference>
<evidence type="ECO:0000256" key="8">
    <source>
        <dbReference type="SAM" id="MobiDB-lite"/>
    </source>
</evidence>
<sequence length="443" mass="50539">MTVPWVVKYRPKTLDDVENQEDVKDELRSWIDSWLKGSPSSTAVMLYGPPGTGKTSLAIALANTYKLELVETNASDTRNLTSLRAIVERASISGSLFGIRGKLIFLDEVDGIQPKQDYGAVSAILEIIKNTKYPILMAANDPWNPNLRDLRNAVKMIEVKKLGKIAMRRLLKKICSGEKIKCEDNALDQIIEASDGDSRYAINFLQSIAEGYGEVTEKLVSELVRRKERELDPFETVRSVFWARYGWQAKQAVSNSQVEYDLLMRWLSENIPIQYEMLNDIWRGYDALARASIFLTRAKLSSWDMLSYTFDLMGPGVAMAEVEKKSPSWKAKWKKYQFPTLVQQLYKSKRTRDTRDQIIKKIGFHLHSSSTKIYNDVFPFFLIMTSKDLDELAKNLDLSPEEIEFIQSSQVRDVALKETGSTAQPSERTSRSRTTSKSRSKKP</sequence>
<dbReference type="Pfam" id="PF00004">
    <property type="entry name" value="AAA"/>
    <property type="match status" value="1"/>
</dbReference>
<reference evidence="10 16" key="1">
    <citation type="journal article" date="2014" name="J. Bacteriol.">
        <title>Role of an Archaeal PitA Transporter in the Copper and Arsenic Resistance of Metallosphaera sedula, an Extreme Thermoacidophile.</title>
        <authorList>
            <person name="McCarthy S."/>
            <person name="Ai C."/>
            <person name="Wheaton G."/>
            <person name="Tevatia R."/>
            <person name="Eckrich V."/>
            <person name="Kelly R."/>
            <person name="Blum P."/>
        </authorList>
    </citation>
    <scope>NUCLEOTIDE SEQUENCE [LARGE SCALE GENOMIC DNA]</scope>
    <source>
        <strain evidence="10 16">CuR1</strain>
    </source>
</reference>
<dbReference type="InterPro" id="IPR003959">
    <property type="entry name" value="ATPase_AAA_core"/>
</dbReference>
<evidence type="ECO:0000313" key="10">
    <source>
        <dbReference type="EMBL" id="AIM28172.1"/>
    </source>
</evidence>
<evidence type="ECO:0000256" key="1">
    <source>
        <dbReference type="ARBA" id="ARBA00006878"/>
    </source>
</evidence>
<evidence type="ECO:0000256" key="5">
    <source>
        <dbReference type="ARBA" id="ARBA00022840"/>
    </source>
</evidence>
<dbReference type="InterPro" id="IPR003593">
    <property type="entry name" value="AAA+_ATPase"/>
</dbReference>
<dbReference type="GO" id="GO:0016887">
    <property type="term" value="F:ATP hydrolysis activity"/>
    <property type="evidence" value="ECO:0007669"/>
    <property type="project" value="InterPro"/>
</dbReference>
<dbReference type="EMBL" id="CP008822">
    <property type="protein sequence ID" value="AIM28172.1"/>
    <property type="molecule type" value="Genomic_DNA"/>
</dbReference>
<dbReference type="Pfam" id="PF21960">
    <property type="entry name" value="RCF1-5-like_lid"/>
    <property type="match status" value="1"/>
</dbReference>
<dbReference type="AlphaFoldDB" id="A0A088E917"/>
<gene>
    <name evidence="7" type="primary">rfcL</name>
    <name evidence="10" type="ORF">HA72_2049</name>
    <name evidence="11" type="ORF">MsedA_2099</name>
    <name evidence="12" type="ORF">MsedB_2101</name>
    <name evidence="13" type="ORF">MsedC_2099</name>
    <name evidence="14" type="ORF">MsedD_2100</name>
    <name evidence="15" type="ORF">MsedE_2101</name>
</gene>
<evidence type="ECO:0000259" key="9">
    <source>
        <dbReference type="SMART" id="SM00382"/>
    </source>
</evidence>
<feature type="compositionally biased region" description="Basic residues" evidence="8">
    <location>
        <begin position="434"/>
        <end position="443"/>
    </location>
</feature>
<dbReference type="InterPro" id="IPR023935">
    <property type="entry name" value="Rep_factor-C_lsu"/>
</dbReference>
<evidence type="ECO:0000256" key="2">
    <source>
        <dbReference type="ARBA" id="ARBA00014793"/>
    </source>
</evidence>
<dbReference type="EMBL" id="CP012173">
    <property type="protein sequence ID" value="AKV77227.1"/>
    <property type="molecule type" value="Genomic_DNA"/>
</dbReference>
<reference evidence="18 19" key="2">
    <citation type="journal article" date="2015" name="Genome Announc.">
        <title>Complete Genome Sequences of Evolved Arsenate-Resistant Metallosphaera sedula Strains.</title>
        <authorList>
            <person name="Ai C."/>
            <person name="McCarthy S."/>
            <person name="Schackwitz W."/>
            <person name="Martin J."/>
            <person name="Lipzen A."/>
            <person name="Blum P."/>
        </authorList>
    </citation>
    <scope>NUCLEOTIDE SEQUENCE [LARGE SCALE GENOMIC DNA]</scope>
    <source>
        <strain evidence="13 19">ARS120-1</strain>
        <strain evidence="14 18">ARS120-2</strain>
        <strain evidence="11 21">ARS50-1</strain>
        <strain evidence="12 20">ARS50-2</strain>
    </source>
</reference>
<keyword evidence="3 7" id="KW-0235">DNA replication</keyword>
<keyword evidence="4 7" id="KW-0547">Nucleotide-binding</keyword>
<comment type="similarity">
    <text evidence="1 7">Belongs to the activator 1 small subunits family. RfcL subfamily.</text>
</comment>
<dbReference type="Gene3D" id="1.10.8.60">
    <property type="match status" value="1"/>
</dbReference>
<dbReference type="GeneID" id="91756584"/>
<dbReference type="InterPro" id="IPR027417">
    <property type="entry name" value="P-loop_NTPase"/>
</dbReference>
<dbReference type="SUPFAM" id="SSF52540">
    <property type="entry name" value="P-loop containing nucleoside triphosphate hydrolases"/>
    <property type="match status" value="1"/>
</dbReference>
<accession>A0A088E917</accession>
<feature type="region of interest" description="Disordered" evidence="8">
    <location>
        <begin position="416"/>
        <end position="443"/>
    </location>
</feature>
<dbReference type="Proteomes" id="UP000062475">
    <property type="component" value="Chromosome"/>
</dbReference>
<dbReference type="OMA" id="DWTEKYR"/>
<evidence type="ECO:0000313" key="11">
    <source>
        <dbReference type="EMBL" id="AKV74989.1"/>
    </source>
</evidence>
<keyword evidence="5 7" id="KW-0067">ATP-binding</keyword>
<evidence type="ECO:0000313" key="13">
    <source>
        <dbReference type="EMBL" id="AKV79477.1"/>
    </source>
</evidence>
<evidence type="ECO:0000313" key="18">
    <source>
        <dbReference type="Proteomes" id="UP000061362"/>
    </source>
</evidence>
<dbReference type="NCBIfam" id="NF003226">
    <property type="entry name" value="PRK04195.1-1"/>
    <property type="match status" value="1"/>
</dbReference>
<evidence type="ECO:0000313" key="21">
    <source>
        <dbReference type="Proteomes" id="UP000068832"/>
    </source>
</evidence>
<dbReference type="GO" id="GO:0005524">
    <property type="term" value="F:ATP binding"/>
    <property type="evidence" value="ECO:0007669"/>
    <property type="project" value="UniProtKB-UniRule"/>
</dbReference>
<dbReference type="PANTHER" id="PTHR23389:SF6">
    <property type="entry name" value="REPLICATION FACTOR C SUBUNIT 1"/>
    <property type="match status" value="1"/>
</dbReference>
<dbReference type="GO" id="GO:0006260">
    <property type="term" value="P:DNA replication"/>
    <property type="evidence" value="ECO:0007669"/>
    <property type="project" value="UniProtKB-UniRule"/>
</dbReference>
<evidence type="ECO:0000256" key="3">
    <source>
        <dbReference type="ARBA" id="ARBA00022705"/>
    </source>
</evidence>
<evidence type="ECO:0000256" key="7">
    <source>
        <dbReference type="HAMAP-Rule" id="MF_01508"/>
    </source>
</evidence>
<evidence type="ECO:0000313" key="12">
    <source>
        <dbReference type="EMBL" id="AKV77227.1"/>
    </source>
</evidence>
<proteinExistence type="inferred from homology"/>
<evidence type="ECO:0000256" key="4">
    <source>
        <dbReference type="ARBA" id="ARBA00022741"/>
    </source>
</evidence>
<feature type="binding site" evidence="7">
    <location>
        <begin position="48"/>
        <end position="55"/>
    </location>
    <ligand>
        <name>ATP</name>
        <dbReference type="ChEBI" id="CHEBI:30616"/>
    </ligand>
</feature>
<dbReference type="Proteomes" id="UP000068832">
    <property type="component" value="Chromosome"/>
</dbReference>
<dbReference type="RefSeq" id="WP_012021976.1">
    <property type="nucleotide sequence ID" value="NZ_AP019770.1"/>
</dbReference>
<evidence type="ECO:0000313" key="15">
    <source>
        <dbReference type="EMBL" id="AKV83954.1"/>
    </source>
</evidence>
<feature type="domain" description="AAA+ ATPase" evidence="9">
    <location>
        <begin position="40"/>
        <end position="163"/>
    </location>
</feature>
<organism evidence="10 16">
    <name type="scientific">Metallosphaera sedula</name>
    <dbReference type="NCBI Taxonomy" id="43687"/>
    <lineage>
        <taxon>Archaea</taxon>
        <taxon>Thermoproteota</taxon>
        <taxon>Thermoprotei</taxon>
        <taxon>Sulfolobales</taxon>
        <taxon>Sulfolobaceae</taxon>
        <taxon>Metallosphaera</taxon>
    </lineage>
</organism>